<gene>
    <name evidence="2" type="ORF">ACFTOW_14120</name>
</gene>
<keyword evidence="3" id="KW-1185">Reference proteome</keyword>
<dbReference type="Pfam" id="PF05050">
    <property type="entry name" value="Methyltransf_21"/>
    <property type="match status" value="1"/>
</dbReference>
<name>A0ABW4EK53_9RHOB</name>
<dbReference type="Gene3D" id="3.40.50.150">
    <property type="entry name" value="Vaccinia Virus protein VP39"/>
    <property type="match status" value="1"/>
</dbReference>
<keyword evidence="2" id="KW-0489">Methyltransferase</keyword>
<evidence type="ECO:0000313" key="2">
    <source>
        <dbReference type="EMBL" id="MFD1510526.1"/>
    </source>
</evidence>
<dbReference type="Proteomes" id="UP001597186">
    <property type="component" value="Unassembled WGS sequence"/>
</dbReference>
<protein>
    <submittedName>
        <fullName evidence="2">FkbM family methyltransferase</fullName>
    </submittedName>
</protein>
<dbReference type="SUPFAM" id="SSF53335">
    <property type="entry name" value="S-adenosyl-L-methionine-dependent methyltransferases"/>
    <property type="match status" value="1"/>
</dbReference>
<proteinExistence type="predicted"/>
<reference evidence="3" key="1">
    <citation type="journal article" date="2019" name="Int. J. Syst. Evol. Microbiol.">
        <title>The Global Catalogue of Microorganisms (GCM) 10K type strain sequencing project: providing services to taxonomists for standard genome sequencing and annotation.</title>
        <authorList>
            <consortium name="The Broad Institute Genomics Platform"/>
            <consortium name="The Broad Institute Genome Sequencing Center for Infectious Disease"/>
            <person name="Wu L."/>
            <person name="Ma J."/>
        </authorList>
    </citation>
    <scope>NUCLEOTIDE SEQUENCE [LARGE SCALE GENOMIC DNA]</scope>
    <source>
        <strain evidence="3">CGMCC 1.12477</strain>
    </source>
</reference>
<sequence>MEVTRMQFAGLGPESVVFDVGGFKGNWAADIHDRYGARLHIFEPHPVFAEEIRSRFHGNDAIVTHEFALGQSEGHLTLSDDGDASSSFRNAENTVTGRIEPVARFFAKADIPRIDLVKVNIEGGEYELLPALEEAGIMPRIGILQVQFHLFSADDIPRREAIRTMLAKTHSCDWSYDFVWEQWSLRRSTSVAEPEPLAGP</sequence>
<organism evidence="2 3">
    <name type="scientific">Lacimonas salitolerans</name>
    <dbReference type="NCBI Taxonomy" id="1323750"/>
    <lineage>
        <taxon>Bacteria</taxon>
        <taxon>Pseudomonadati</taxon>
        <taxon>Pseudomonadota</taxon>
        <taxon>Alphaproteobacteria</taxon>
        <taxon>Rhodobacterales</taxon>
        <taxon>Paracoccaceae</taxon>
        <taxon>Lacimonas</taxon>
    </lineage>
</organism>
<dbReference type="NCBIfam" id="TIGR01444">
    <property type="entry name" value="fkbM_fam"/>
    <property type="match status" value="1"/>
</dbReference>
<dbReference type="GO" id="GO:0008168">
    <property type="term" value="F:methyltransferase activity"/>
    <property type="evidence" value="ECO:0007669"/>
    <property type="project" value="UniProtKB-KW"/>
</dbReference>
<dbReference type="InterPro" id="IPR029063">
    <property type="entry name" value="SAM-dependent_MTases_sf"/>
</dbReference>
<dbReference type="EMBL" id="JBHUDD010000123">
    <property type="protein sequence ID" value="MFD1510526.1"/>
    <property type="molecule type" value="Genomic_DNA"/>
</dbReference>
<keyword evidence="2" id="KW-0808">Transferase</keyword>
<comment type="caution">
    <text evidence="2">The sequence shown here is derived from an EMBL/GenBank/DDBJ whole genome shotgun (WGS) entry which is preliminary data.</text>
</comment>
<accession>A0ABW4EK53</accession>
<feature type="domain" description="Methyltransferase FkbM" evidence="1">
    <location>
        <begin position="19"/>
        <end position="156"/>
    </location>
</feature>
<dbReference type="InterPro" id="IPR006342">
    <property type="entry name" value="FkbM_mtfrase"/>
</dbReference>
<evidence type="ECO:0000313" key="3">
    <source>
        <dbReference type="Proteomes" id="UP001597186"/>
    </source>
</evidence>
<dbReference type="GO" id="GO:0032259">
    <property type="term" value="P:methylation"/>
    <property type="evidence" value="ECO:0007669"/>
    <property type="project" value="UniProtKB-KW"/>
</dbReference>
<evidence type="ECO:0000259" key="1">
    <source>
        <dbReference type="Pfam" id="PF05050"/>
    </source>
</evidence>